<dbReference type="RefSeq" id="WP_179267604.1">
    <property type="nucleotide sequence ID" value="NZ_CP058579.1"/>
</dbReference>
<keyword evidence="6" id="KW-1185">Reference proteome</keyword>
<dbReference type="GO" id="GO:0006935">
    <property type="term" value="P:chemotaxis"/>
    <property type="evidence" value="ECO:0007669"/>
    <property type="project" value="UniProtKB-UniRule"/>
</dbReference>
<dbReference type="CDD" id="cd16352">
    <property type="entry name" value="CheD"/>
    <property type="match status" value="1"/>
</dbReference>
<evidence type="ECO:0000313" key="5">
    <source>
        <dbReference type="EMBL" id="QLG61020.1"/>
    </source>
</evidence>
<accession>A0A7D5QAJ0</accession>
<sequence length="182" mass="18305">MTSADVDSPSNRSGCGYDGGSPNDVPRRKVGLSDAAVATDGSALVTSGLGSCLGVAVHHPSAGAGGLLHAMLPEASDHPGVDQKFVVQGVEALLAALADEGAPPDGLRAKLAGASEMIEFDRGPSAPSVGRRNVEAAERVLAANDVPVVAADTGGHRGRSLRFDTADGRLRVAYAGGDTRVL</sequence>
<name>A0A7D5QAJ0_9EURY</name>
<dbReference type="InterPro" id="IPR038592">
    <property type="entry name" value="CheD-like_sf"/>
</dbReference>
<evidence type="ECO:0000313" key="6">
    <source>
        <dbReference type="Proteomes" id="UP000509626"/>
    </source>
</evidence>
<dbReference type="InterPro" id="IPR011324">
    <property type="entry name" value="Cytotoxic_necrot_fac-like_cat"/>
</dbReference>
<evidence type="ECO:0000256" key="1">
    <source>
        <dbReference type="ARBA" id="ARBA00022500"/>
    </source>
</evidence>
<reference evidence="5 6" key="1">
    <citation type="submission" date="2020-06" db="EMBL/GenBank/DDBJ databases">
        <title>NJ-3-1, isolated from saline soil.</title>
        <authorList>
            <person name="Cui H.L."/>
            <person name="Shi X."/>
        </authorList>
    </citation>
    <scope>NUCLEOTIDE SEQUENCE [LARGE SCALE GENOMIC DNA]</scope>
    <source>
        <strain evidence="5 6">NJ-3-1</strain>
    </source>
</reference>
<protein>
    <recommendedName>
        <fullName evidence="3">Probable chemoreceptor glutamine deamidase CheD</fullName>
        <ecNumber evidence="3">3.5.1.44</ecNumber>
    </recommendedName>
</protein>
<dbReference type="Proteomes" id="UP000509626">
    <property type="component" value="Chromosome"/>
</dbReference>
<keyword evidence="1 3" id="KW-0145">Chemotaxis</keyword>
<dbReference type="GO" id="GO:0050568">
    <property type="term" value="F:protein-glutamine glutaminase activity"/>
    <property type="evidence" value="ECO:0007669"/>
    <property type="project" value="UniProtKB-UniRule"/>
</dbReference>
<evidence type="ECO:0000256" key="4">
    <source>
        <dbReference type="SAM" id="MobiDB-lite"/>
    </source>
</evidence>
<dbReference type="OrthoDB" id="10499at2157"/>
<gene>
    <name evidence="3" type="primary">cheD</name>
    <name evidence="5" type="ORF">HUG12_04415</name>
</gene>
<keyword evidence="2 3" id="KW-0378">Hydrolase</keyword>
<evidence type="ECO:0000256" key="2">
    <source>
        <dbReference type="ARBA" id="ARBA00022801"/>
    </source>
</evidence>
<dbReference type="EC" id="3.5.1.44" evidence="3"/>
<organism evidence="5 6">
    <name type="scientific">Halorarum salinum</name>
    <dbReference type="NCBI Taxonomy" id="2743089"/>
    <lineage>
        <taxon>Archaea</taxon>
        <taxon>Methanobacteriati</taxon>
        <taxon>Methanobacteriota</taxon>
        <taxon>Stenosarchaea group</taxon>
        <taxon>Halobacteria</taxon>
        <taxon>Halobacteriales</taxon>
        <taxon>Haloferacaceae</taxon>
        <taxon>Halorarum</taxon>
    </lineage>
</organism>
<dbReference type="AlphaFoldDB" id="A0A7D5QAJ0"/>
<dbReference type="SUPFAM" id="SSF64438">
    <property type="entry name" value="CNF1/YfiH-like putative cysteine hydrolases"/>
    <property type="match status" value="1"/>
</dbReference>
<dbReference type="EMBL" id="CP058579">
    <property type="protein sequence ID" value="QLG61020.1"/>
    <property type="molecule type" value="Genomic_DNA"/>
</dbReference>
<dbReference type="PANTHER" id="PTHR35147:SF1">
    <property type="entry name" value="CHEMORECEPTOR GLUTAMINE DEAMIDASE CHED-RELATED"/>
    <property type="match status" value="1"/>
</dbReference>
<dbReference type="KEGG" id="halu:HUG12_04415"/>
<dbReference type="GeneID" id="56036676"/>
<dbReference type="Pfam" id="PF03975">
    <property type="entry name" value="CheD"/>
    <property type="match status" value="1"/>
</dbReference>
<dbReference type="InterPro" id="IPR005659">
    <property type="entry name" value="Chemorcpt_Glu_NH3ase_CheD"/>
</dbReference>
<feature type="region of interest" description="Disordered" evidence="4">
    <location>
        <begin position="1"/>
        <end position="27"/>
    </location>
</feature>
<evidence type="ECO:0000256" key="3">
    <source>
        <dbReference type="HAMAP-Rule" id="MF_01440"/>
    </source>
</evidence>
<feature type="compositionally biased region" description="Polar residues" evidence="4">
    <location>
        <begin position="1"/>
        <end position="13"/>
    </location>
</feature>
<proteinExistence type="inferred from homology"/>
<comment type="catalytic activity">
    <reaction evidence="3">
        <text>L-glutaminyl-[protein] + H2O = L-glutamyl-[protein] + NH4(+)</text>
        <dbReference type="Rhea" id="RHEA:16441"/>
        <dbReference type="Rhea" id="RHEA-COMP:10207"/>
        <dbReference type="Rhea" id="RHEA-COMP:10208"/>
        <dbReference type="ChEBI" id="CHEBI:15377"/>
        <dbReference type="ChEBI" id="CHEBI:28938"/>
        <dbReference type="ChEBI" id="CHEBI:29973"/>
        <dbReference type="ChEBI" id="CHEBI:30011"/>
        <dbReference type="EC" id="3.5.1.44"/>
    </reaction>
</comment>
<dbReference type="HAMAP" id="MF_01440">
    <property type="entry name" value="CheD"/>
    <property type="match status" value="1"/>
</dbReference>
<comment type="similarity">
    <text evidence="3">Belongs to the CheD family.</text>
</comment>
<dbReference type="PANTHER" id="PTHR35147">
    <property type="entry name" value="CHEMORECEPTOR GLUTAMINE DEAMIDASE CHED-RELATED"/>
    <property type="match status" value="1"/>
</dbReference>
<dbReference type="Gene3D" id="3.30.1330.200">
    <property type="match status" value="1"/>
</dbReference>
<comment type="function">
    <text evidence="3">Probably deamidates glutamine residues to glutamate on methyl-accepting chemotaxis receptors (MCPs), playing an important role in chemotaxis.</text>
</comment>